<evidence type="ECO:0000313" key="2">
    <source>
        <dbReference type="WBParaSite" id="ES5_v2.g24276.t1"/>
    </source>
</evidence>
<evidence type="ECO:0000313" key="1">
    <source>
        <dbReference type="Proteomes" id="UP000887579"/>
    </source>
</evidence>
<name>A0AC34G3H3_9BILA</name>
<accession>A0AC34G3H3</accession>
<reference evidence="2" key="1">
    <citation type="submission" date="2022-11" db="UniProtKB">
        <authorList>
            <consortium name="WormBaseParasite"/>
        </authorList>
    </citation>
    <scope>IDENTIFICATION</scope>
</reference>
<protein>
    <submittedName>
        <fullName evidence="2">Uncharacterized protein</fullName>
    </submittedName>
</protein>
<organism evidence="1 2">
    <name type="scientific">Panagrolaimus sp. ES5</name>
    <dbReference type="NCBI Taxonomy" id="591445"/>
    <lineage>
        <taxon>Eukaryota</taxon>
        <taxon>Metazoa</taxon>
        <taxon>Ecdysozoa</taxon>
        <taxon>Nematoda</taxon>
        <taxon>Chromadorea</taxon>
        <taxon>Rhabditida</taxon>
        <taxon>Tylenchina</taxon>
        <taxon>Panagrolaimomorpha</taxon>
        <taxon>Panagrolaimoidea</taxon>
        <taxon>Panagrolaimidae</taxon>
        <taxon>Panagrolaimus</taxon>
    </lineage>
</organism>
<dbReference type="Proteomes" id="UP000887579">
    <property type="component" value="Unplaced"/>
</dbReference>
<sequence>MGCLKRSVHRHPDWQFKITFDDNHELLIEFDNFDGNKTVATPEFFMALFLKEHLKAIKKEIGEKPKKLGFVFFDKTNQDKIFYWTTFETNFMESCNLLKIEYCLIDSETL</sequence>
<proteinExistence type="predicted"/>
<dbReference type="WBParaSite" id="ES5_v2.g24276.t1">
    <property type="protein sequence ID" value="ES5_v2.g24276.t1"/>
    <property type="gene ID" value="ES5_v2.g24276"/>
</dbReference>